<accession>A0ABT9NXU9</accession>
<organism evidence="1 2">
    <name type="scientific">Kineosporia succinea</name>
    <dbReference type="NCBI Taxonomy" id="84632"/>
    <lineage>
        <taxon>Bacteria</taxon>
        <taxon>Bacillati</taxon>
        <taxon>Actinomycetota</taxon>
        <taxon>Actinomycetes</taxon>
        <taxon>Kineosporiales</taxon>
        <taxon>Kineosporiaceae</taxon>
        <taxon>Kineosporia</taxon>
    </lineage>
</organism>
<sequence>MTVKSLIDCLYRTAERKAWPCNEWWAVDVLTDYCGGELLGLPIVQDAIVVSRDAMHRKHLEIDWRQLWDGLDGAQLSADKTEILRAVCLLGGVDEPWTELTIPVGGIEIVFRALPEAVAA</sequence>
<evidence type="ECO:0000313" key="2">
    <source>
        <dbReference type="Proteomes" id="UP001235712"/>
    </source>
</evidence>
<dbReference type="EMBL" id="JAUSQZ010000001">
    <property type="protein sequence ID" value="MDP9825263.1"/>
    <property type="molecule type" value="Genomic_DNA"/>
</dbReference>
<name>A0ABT9NXU9_9ACTN</name>
<dbReference type="Proteomes" id="UP001235712">
    <property type="component" value="Unassembled WGS sequence"/>
</dbReference>
<proteinExistence type="predicted"/>
<evidence type="ECO:0000313" key="1">
    <source>
        <dbReference type="EMBL" id="MDP9825263.1"/>
    </source>
</evidence>
<dbReference type="RefSeq" id="WP_307238872.1">
    <property type="nucleotide sequence ID" value="NZ_JAUSQZ010000001.1"/>
</dbReference>
<comment type="caution">
    <text evidence="1">The sequence shown here is derived from an EMBL/GenBank/DDBJ whole genome shotgun (WGS) entry which is preliminary data.</text>
</comment>
<gene>
    <name evidence="1" type="ORF">J2S57_001012</name>
</gene>
<reference evidence="1 2" key="1">
    <citation type="submission" date="2023-07" db="EMBL/GenBank/DDBJ databases">
        <title>Sequencing the genomes of 1000 actinobacteria strains.</title>
        <authorList>
            <person name="Klenk H.-P."/>
        </authorList>
    </citation>
    <scope>NUCLEOTIDE SEQUENCE [LARGE SCALE GENOMIC DNA]</scope>
    <source>
        <strain evidence="1 2">DSM 44388</strain>
    </source>
</reference>
<keyword evidence="2" id="KW-1185">Reference proteome</keyword>
<protein>
    <submittedName>
        <fullName evidence="1">Uncharacterized protein</fullName>
    </submittedName>
</protein>